<dbReference type="PANTHER" id="PTHR46599:SF3">
    <property type="entry name" value="PIGGYBAC TRANSPOSABLE ELEMENT-DERIVED PROTEIN 4"/>
    <property type="match status" value="1"/>
</dbReference>
<reference evidence="2" key="1">
    <citation type="submission" date="2022-03" db="EMBL/GenBank/DDBJ databases">
        <authorList>
            <person name="Alioto T."/>
            <person name="Alioto T."/>
            <person name="Gomez Garrido J."/>
        </authorList>
    </citation>
    <scope>NUCLEOTIDE SEQUENCE</scope>
</reference>
<accession>A0AAD1WU03</accession>
<name>A0AAD1WU03_PELCU</name>
<feature type="domain" description="PiggyBac transposable element-derived protein" evidence="1">
    <location>
        <begin position="2"/>
        <end position="191"/>
    </location>
</feature>
<dbReference type="AlphaFoldDB" id="A0AAD1WU03"/>
<organism evidence="2 3">
    <name type="scientific">Pelobates cultripes</name>
    <name type="common">Western spadefoot toad</name>
    <dbReference type="NCBI Taxonomy" id="61616"/>
    <lineage>
        <taxon>Eukaryota</taxon>
        <taxon>Metazoa</taxon>
        <taxon>Chordata</taxon>
        <taxon>Craniata</taxon>
        <taxon>Vertebrata</taxon>
        <taxon>Euteleostomi</taxon>
        <taxon>Amphibia</taxon>
        <taxon>Batrachia</taxon>
        <taxon>Anura</taxon>
        <taxon>Pelobatoidea</taxon>
        <taxon>Pelobatidae</taxon>
        <taxon>Pelobates</taxon>
    </lineage>
</organism>
<keyword evidence="3" id="KW-1185">Reference proteome</keyword>
<dbReference type="PANTHER" id="PTHR46599">
    <property type="entry name" value="PIGGYBAC TRANSPOSABLE ELEMENT-DERIVED PROTEIN 4"/>
    <property type="match status" value="1"/>
</dbReference>
<protein>
    <recommendedName>
        <fullName evidence="1">PiggyBac transposable element-derived protein domain-containing protein</fullName>
    </recommendedName>
</protein>
<dbReference type="Pfam" id="PF13843">
    <property type="entry name" value="DDE_Tnp_1_7"/>
    <property type="match status" value="1"/>
</dbReference>
<evidence type="ECO:0000313" key="2">
    <source>
        <dbReference type="EMBL" id="CAH2325967.1"/>
    </source>
</evidence>
<gene>
    <name evidence="2" type="ORF">PECUL_23A048171</name>
</gene>
<sequence>MAYKERLSWVQYIASKRKSYMLCESSTGYIWNSVIYAGKGTKFNPKYSRYGMAASSVNSLIELLLNQGYCVTPDNFYTSPPEFCVSSAKQNDAFGTIRANLRDMPPMFGNKKLKTGEMVAWQKGKMMALRWRDEKDVCLMSTVHNTSTVMVRMKGGKEIMKPQVVIDYNNTIGGVDRGDQAMTFYPAMRKQQNK</sequence>
<dbReference type="InterPro" id="IPR029526">
    <property type="entry name" value="PGBD"/>
</dbReference>
<dbReference type="EMBL" id="OW240923">
    <property type="protein sequence ID" value="CAH2325967.1"/>
    <property type="molecule type" value="Genomic_DNA"/>
</dbReference>
<dbReference type="Proteomes" id="UP001295444">
    <property type="component" value="Chromosome 12"/>
</dbReference>
<evidence type="ECO:0000259" key="1">
    <source>
        <dbReference type="Pfam" id="PF13843"/>
    </source>
</evidence>
<proteinExistence type="predicted"/>
<evidence type="ECO:0000313" key="3">
    <source>
        <dbReference type="Proteomes" id="UP001295444"/>
    </source>
</evidence>